<evidence type="ECO:0000256" key="1">
    <source>
        <dbReference type="SAM" id="MobiDB-lite"/>
    </source>
</evidence>
<dbReference type="EMBL" id="GBEZ01025085">
    <property type="protein sequence ID" value="JAC61964.1"/>
    <property type="molecule type" value="Transcribed_RNA"/>
</dbReference>
<proteinExistence type="predicted"/>
<gene>
    <name evidence="2" type="ORF">TSPGSL018_24661</name>
</gene>
<accession>A0A061QU27</accession>
<dbReference type="AlphaFoldDB" id="A0A061QU27"/>
<name>A0A061QU27_9CHLO</name>
<reference evidence="2" key="1">
    <citation type="submission" date="2014-05" db="EMBL/GenBank/DDBJ databases">
        <title>The transcriptome of the halophilic microalga Tetraselmis sp. GSL018 isolated from the Great Salt Lake, Utah.</title>
        <authorList>
            <person name="Jinkerson R.E."/>
            <person name="D'Adamo S."/>
            <person name="Posewitz M.C."/>
        </authorList>
    </citation>
    <scope>NUCLEOTIDE SEQUENCE</scope>
    <source>
        <strain evidence="2">GSL018</strain>
    </source>
</reference>
<sequence>MGSSRHSSRSGNALSFQLSPSRGADIPEEDTWDDIGSPQRWLNQDDSLDSTVSSVRDAELAEAPAVLLITTVDIGDG</sequence>
<protein>
    <submittedName>
        <fullName evidence="2">Uncharacterized protein</fullName>
    </submittedName>
</protein>
<feature type="region of interest" description="Disordered" evidence="1">
    <location>
        <begin position="1"/>
        <end position="48"/>
    </location>
</feature>
<evidence type="ECO:0000313" key="2">
    <source>
        <dbReference type="EMBL" id="JAC61964.1"/>
    </source>
</evidence>
<feature type="non-terminal residue" evidence="2">
    <location>
        <position position="77"/>
    </location>
</feature>
<feature type="compositionally biased region" description="Polar residues" evidence="1">
    <location>
        <begin position="1"/>
        <end position="20"/>
    </location>
</feature>
<organism evidence="2">
    <name type="scientific">Tetraselmis sp. GSL018</name>
    <dbReference type="NCBI Taxonomy" id="582737"/>
    <lineage>
        <taxon>Eukaryota</taxon>
        <taxon>Viridiplantae</taxon>
        <taxon>Chlorophyta</taxon>
        <taxon>core chlorophytes</taxon>
        <taxon>Chlorodendrophyceae</taxon>
        <taxon>Chlorodendrales</taxon>
        <taxon>Chlorodendraceae</taxon>
        <taxon>Tetraselmis</taxon>
    </lineage>
</organism>